<dbReference type="InterPro" id="IPR011990">
    <property type="entry name" value="TPR-like_helical_dom_sf"/>
</dbReference>
<evidence type="ECO:0000313" key="5">
    <source>
        <dbReference type="Proteomes" id="UP000665025"/>
    </source>
</evidence>
<proteinExistence type="predicted"/>
<organism evidence="4 5">
    <name type="scientific">Pseudoalteromonas viridis</name>
    <dbReference type="NCBI Taxonomy" id="339617"/>
    <lineage>
        <taxon>Bacteria</taxon>
        <taxon>Pseudomonadati</taxon>
        <taxon>Pseudomonadota</taxon>
        <taxon>Gammaproteobacteria</taxon>
        <taxon>Alteromonadales</taxon>
        <taxon>Pseudoalteromonadaceae</taxon>
        <taxon>Pseudoalteromonas</taxon>
    </lineage>
</organism>
<dbReference type="PANTHER" id="PTHR45641">
    <property type="entry name" value="TETRATRICOPEPTIDE REPEAT PROTEIN (AFU_ORTHOLOGUE AFUA_6G03870)"/>
    <property type="match status" value="1"/>
</dbReference>
<dbReference type="PRINTS" id="PR00381">
    <property type="entry name" value="KINESINLIGHT"/>
</dbReference>
<dbReference type="EMBL" id="CP072425">
    <property type="protein sequence ID" value="QTL34853.1"/>
    <property type="molecule type" value="Genomic_DNA"/>
</dbReference>
<keyword evidence="2 3" id="KW-0802">TPR repeat</keyword>
<dbReference type="SMART" id="SM00028">
    <property type="entry name" value="TPR"/>
    <property type="match status" value="5"/>
</dbReference>
<reference evidence="4 5" key="1">
    <citation type="submission" date="2021-03" db="EMBL/GenBank/DDBJ databases">
        <title>Complete Genome of Pseudoalteromonas viridis Strain BBR56, a new biocontrol bacterial candidate.</title>
        <authorList>
            <person name="Handayani D.P."/>
            <person name="Isnansetyo A."/>
            <person name="Istiqomah I."/>
            <person name="Jumina J."/>
        </authorList>
    </citation>
    <scope>NUCLEOTIDE SEQUENCE [LARGE SCALE GENOMIC DNA]</scope>
    <source>
        <strain evidence="4 5">BBR56</strain>
    </source>
</reference>
<name>A0ABX7V1V1_9GAMM</name>
<dbReference type="Pfam" id="PF13424">
    <property type="entry name" value="TPR_12"/>
    <property type="match status" value="2"/>
</dbReference>
<feature type="repeat" description="TPR" evidence="3">
    <location>
        <begin position="358"/>
        <end position="391"/>
    </location>
</feature>
<sequence length="588" mass="66525">MVWLNAQSGLEQELKSAVASYFNVDVSDGAQWLSQLVNRFNQSTSPSVLFIDNLDSEQDNQAILNTLRRTKWHIVATSRHKPTGFETTIPVKPLSYGECIDLFIYHYDQGDLDDERTQIGRIVEYCGRHTLLFTLWAKVAASEGIELDELETVVGNSEFDLSGLSDEPVEALHSGTEFADRRQFQIHQHLSRLFDFSDVAADELDILRILAVLPSEQYKGDWLRQWFNVTRNKPFISLAKQGWLERDGNVFFLHPAIAYMVKEKVLLNHKQFADFATELADFVTPELTGHWIESAPWLAHLNALLDEKMLPEVLQCKVQGRLGCVLESQGNYWDALSLYEETLAVSERVLGPEHLDTLTSKNNLASLYESIGDYDQALHLYKETLASRERTLGFEHPDTLTSKNNLAHLYKSIGRYEQALPLYEEALAVRASVLGPEHPDTLSTKNNLAVLYRSMGQYEFALPLYEKTLAVRERVLGPEHPDTLSTKNNLASLYESMGNYEQALSLHEETLAARERVLGPEHPDTLSSKNNMAYHYTPLGKYKEALSLFEEAFVGSMKALGEDHPTTQTIKGNLDTLKAILSNDPSQK</sequence>
<dbReference type="InterPro" id="IPR027417">
    <property type="entry name" value="P-loop_NTPase"/>
</dbReference>
<gene>
    <name evidence="4" type="ORF">J5X90_15115</name>
</gene>
<dbReference type="Proteomes" id="UP000665025">
    <property type="component" value="Chromosome 1"/>
</dbReference>
<dbReference type="InterPro" id="IPR019734">
    <property type="entry name" value="TPR_rpt"/>
</dbReference>
<evidence type="ECO:0000256" key="1">
    <source>
        <dbReference type="ARBA" id="ARBA00022737"/>
    </source>
</evidence>
<dbReference type="SUPFAM" id="SSF52540">
    <property type="entry name" value="P-loop containing nucleoside triphosphate hydrolases"/>
    <property type="match status" value="1"/>
</dbReference>
<dbReference type="SUPFAM" id="SSF48452">
    <property type="entry name" value="TPR-like"/>
    <property type="match status" value="2"/>
</dbReference>
<evidence type="ECO:0000256" key="3">
    <source>
        <dbReference type="PROSITE-ProRule" id="PRU00339"/>
    </source>
</evidence>
<evidence type="ECO:0000256" key="2">
    <source>
        <dbReference type="ARBA" id="ARBA00022803"/>
    </source>
</evidence>
<accession>A0ABX7V1V1</accession>
<dbReference type="PANTHER" id="PTHR45641:SF19">
    <property type="entry name" value="NEPHROCYSTIN-3"/>
    <property type="match status" value="1"/>
</dbReference>
<evidence type="ECO:0000313" key="4">
    <source>
        <dbReference type="EMBL" id="QTL34853.1"/>
    </source>
</evidence>
<protein>
    <submittedName>
        <fullName evidence="4">Tetratricopeptide repeat protein</fullName>
    </submittedName>
</protein>
<keyword evidence="5" id="KW-1185">Reference proteome</keyword>
<dbReference type="Gene3D" id="1.25.40.10">
    <property type="entry name" value="Tetratricopeptide repeat domain"/>
    <property type="match status" value="2"/>
</dbReference>
<dbReference type="PROSITE" id="PS50005">
    <property type="entry name" value="TPR"/>
    <property type="match status" value="2"/>
</dbReference>
<dbReference type="Pfam" id="PF13374">
    <property type="entry name" value="TPR_10"/>
    <property type="match status" value="2"/>
</dbReference>
<feature type="repeat" description="TPR" evidence="3">
    <location>
        <begin position="400"/>
        <end position="433"/>
    </location>
</feature>
<keyword evidence="1" id="KW-0677">Repeat</keyword>